<comment type="similarity">
    <text evidence="1">Belongs to the ohanin/vespryn family.</text>
</comment>
<evidence type="ECO:0000259" key="10">
    <source>
        <dbReference type="PROSITE" id="PS50119"/>
    </source>
</evidence>
<evidence type="ECO:0000256" key="3">
    <source>
        <dbReference type="ARBA" id="ARBA00022723"/>
    </source>
</evidence>
<dbReference type="CDD" id="cd12888">
    <property type="entry name" value="SPRY_PRY_TRIM7_like"/>
    <property type="match status" value="1"/>
</dbReference>
<dbReference type="PANTHER" id="PTHR24103">
    <property type="entry name" value="E3 UBIQUITIN-PROTEIN LIGASE TRIM"/>
    <property type="match status" value="1"/>
</dbReference>
<feature type="domain" description="B box-type" evidence="10">
    <location>
        <begin position="93"/>
        <end position="134"/>
    </location>
</feature>
<dbReference type="GO" id="GO:0004842">
    <property type="term" value="F:ubiquitin-protein transferase activity"/>
    <property type="evidence" value="ECO:0007669"/>
    <property type="project" value="InterPro"/>
</dbReference>
<dbReference type="SMART" id="SM00589">
    <property type="entry name" value="PRY"/>
    <property type="match status" value="1"/>
</dbReference>
<evidence type="ECO:0000256" key="5">
    <source>
        <dbReference type="ARBA" id="ARBA00022833"/>
    </source>
</evidence>
<dbReference type="SUPFAM" id="SSF57850">
    <property type="entry name" value="RING/U-box"/>
    <property type="match status" value="1"/>
</dbReference>
<keyword evidence="4 7" id="KW-0863">Zinc-finger</keyword>
<dbReference type="GO" id="GO:0008270">
    <property type="term" value="F:zinc ion binding"/>
    <property type="evidence" value="ECO:0007669"/>
    <property type="project" value="UniProtKB-KW"/>
</dbReference>
<evidence type="ECO:0000256" key="1">
    <source>
        <dbReference type="ARBA" id="ARBA00009651"/>
    </source>
</evidence>
<dbReference type="SUPFAM" id="SSF49899">
    <property type="entry name" value="Concanavalin A-like lectins/glucanases"/>
    <property type="match status" value="1"/>
</dbReference>
<dbReference type="InterPro" id="IPR043136">
    <property type="entry name" value="B30.2/SPRY_sf"/>
</dbReference>
<keyword evidence="2" id="KW-0800">Toxin</keyword>
<dbReference type="InterPro" id="IPR003879">
    <property type="entry name" value="Butyrophylin_SPRY"/>
</dbReference>
<evidence type="ECO:0000259" key="11">
    <source>
        <dbReference type="PROSITE" id="PS50188"/>
    </source>
</evidence>
<keyword evidence="8" id="KW-0175">Coiled coil</keyword>
<dbReference type="InterPro" id="IPR050143">
    <property type="entry name" value="TRIM/RBCC"/>
</dbReference>
<dbReference type="Gene3D" id="2.60.120.920">
    <property type="match status" value="1"/>
</dbReference>
<comment type="function">
    <text evidence="6">Neurotoxin that produces dose-dependent hypolocomotion and hyperalgesia in mice. May directly act on the central nervous system, as it is 6500-fold more potent when administered intracerebroventricularly than intraperitoneal.</text>
</comment>
<gene>
    <name evidence="12" type="ORF">PODLI_1B037257</name>
</gene>
<dbReference type="Pfam" id="PF00622">
    <property type="entry name" value="SPRY"/>
    <property type="match status" value="1"/>
</dbReference>
<dbReference type="SMART" id="SM00184">
    <property type="entry name" value="RING"/>
    <property type="match status" value="1"/>
</dbReference>
<dbReference type="SUPFAM" id="SSF57845">
    <property type="entry name" value="B-box zinc-binding domain"/>
    <property type="match status" value="1"/>
</dbReference>
<feature type="domain" description="RING-type" evidence="9">
    <location>
        <begin position="15"/>
        <end position="57"/>
    </location>
</feature>
<sequence length="482" mass="55058">MAGSPAQDLCDEAICSICLEYFQDPVIIPECGHNFCRSCLSQWWEKSEAEASCPQCREQIKQRNFIPNQPLATVLETLRAKELSLQGWETVGGKERRCETHQEPLKLFCKDHKRPICLVCDRSKEHENHKVIPLEEASQEYKDQISSCLDNLRKKKEKTLAFKADVEKESQDLLKQIEAEKGKMVVEFKRLRQFLEEQEKSLLAQMAEVEKEIAKNREEHLARLSGELSSLESLIREMEEKRWQPANEQLQDIGSFLQRSQAKEKLENLPAPFPSALKWKIWDFCDINPFLEGAMKQFRDSLGSGLQLRKENVTLDPDTANPWLLLSEDHKSVRRGGERQVLPDRPERFNNYYYVLGREGFTAGRHFWEVTVGSDEGWAVGVAKSSVKRKQVITAGPEEGVWDLGKWGGAYRAACLGSRTVLPLSCEPRRIRVTLNCEGRRMAFYDADRAARLCTFSAASFSGETLQPLFSVFSKGHLNLAA</sequence>
<dbReference type="PROSITE" id="PS50188">
    <property type="entry name" value="B302_SPRY"/>
    <property type="match status" value="1"/>
</dbReference>
<name>A0AA35JZV7_9SAUR</name>
<accession>A0AA35JZV7</accession>
<protein>
    <submittedName>
        <fullName evidence="12">E3 ubiquitin-protein ligase TRIM7-like</fullName>
    </submittedName>
</protein>
<proteinExistence type="inferred from homology"/>
<dbReference type="InterPro" id="IPR003877">
    <property type="entry name" value="SPRY_dom"/>
</dbReference>
<dbReference type="InterPro" id="IPR000315">
    <property type="entry name" value="Znf_B-box"/>
</dbReference>
<evidence type="ECO:0000259" key="9">
    <source>
        <dbReference type="PROSITE" id="PS50089"/>
    </source>
</evidence>
<dbReference type="Gene3D" id="3.30.160.60">
    <property type="entry name" value="Classic Zinc Finger"/>
    <property type="match status" value="1"/>
</dbReference>
<evidence type="ECO:0000256" key="6">
    <source>
        <dbReference type="ARBA" id="ARBA00034460"/>
    </source>
</evidence>
<dbReference type="AlphaFoldDB" id="A0AA35JZV7"/>
<keyword evidence="5" id="KW-0862">Zinc</keyword>
<dbReference type="SMART" id="SM00504">
    <property type="entry name" value="Ubox"/>
    <property type="match status" value="1"/>
</dbReference>
<keyword evidence="2" id="KW-0528">Neurotoxin</keyword>
<dbReference type="InterPro" id="IPR013083">
    <property type="entry name" value="Znf_RING/FYVE/PHD"/>
</dbReference>
<dbReference type="Proteomes" id="UP001178461">
    <property type="component" value="Chromosome 2"/>
</dbReference>
<dbReference type="EMBL" id="OX395127">
    <property type="protein sequence ID" value="CAI5768164.1"/>
    <property type="molecule type" value="Genomic_DNA"/>
</dbReference>
<dbReference type="FunFam" id="2.60.120.920:FF:000004">
    <property type="entry name" value="Butyrophilin subfamily 1 member A1"/>
    <property type="match status" value="1"/>
</dbReference>
<feature type="domain" description="B30.2/SPRY" evidence="11">
    <location>
        <begin position="293"/>
        <end position="482"/>
    </location>
</feature>
<dbReference type="InterPro" id="IPR003613">
    <property type="entry name" value="Ubox_domain"/>
</dbReference>
<dbReference type="InterPro" id="IPR017907">
    <property type="entry name" value="Znf_RING_CS"/>
</dbReference>
<evidence type="ECO:0000256" key="2">
    <source>
        <dbReference type="ARBA" id="ARBA00022699"/>
    </source>
</evidence>
<dbReference type="Pfam" id="PF13765">
    <property type="entry name" value="PRY"/>
    <property type="match status" value="1"/>
</dbReference>
<dbReference type="CDD" id="cd19762">
    <property type="entry name" value="Bbox2_TRIM7-like"/>
    <property type="match status" value="1"/>
</dbReference>
<keyword evidence="3" id="KW-0479">Metal-binding</keyword>
<feature type="coiled-coil region" evidence="8">
    <location>
        <begin position="149"/>
        <end position="241"/>
    </location>
</feature>
<evidence type="ECO:0000313" key="12">
    <source>
        <dbReference type="EMBL" id="CAI5768164.1"/>
    </source>
</evidence>
<evidence type="ECO:0000256" key="8">
    <source>
        <dbReference type="SAM" id="Coils"/>
    </source>
</evidence>
<dbReference type="CDD" id="cd16594">
    <property type="entry name" value="RING-HC_TRIM7-like_C-IV"/>
    <property type="match status" value="1"/>
</dbReference>
<dbReference type="SMART" id="SM00336">
    <property type="entry name" value="BBOX"/>
    <property type="match status" value="1"/>
</dbReference>
<dbReference type="PROSITE" id="PS00518">
    <property type="entry name" value="ZF_RING_1"/>
    <property type="match status" value="1"/>
</dbReference>
<dbReference type="Gene3D" id="3.30.40.10">
    <property type="entry name" value="Zinc/RING finger domain, C3HC4 (zinc finger)"/>
    <property type="match status" value="1"/>
</dbReference>
<reference evidence="12" key="1">
    <citation type="submission" date="2022-12" db="EMBL/GenBank/DDBJ databases">
        <authorList>
            <person name="Alioto T."/>
            <person name="Alioto T."/>
            <person name="Gomez Garrido J."/>
        </authorList>
    </citation>
    <scope>NUCLEOTIDE SEQUENCE</scope>
</reference>
<dbReference type="InterPro" id="IPR013320">
    <property type="entry name" value="ConA-like_dom_sf"/>
</dbReference>
<dbReference type="PROSITE" id="PS50089">
    <property type="entry name" value="ZF_RING_2"/>
    <property type="match status" value="1"/>
</dbReference>
<dbReference type="PROSITE" id="PS50119">
    <property type="entry name" value="ZF_BBOX"/>
    <property type="match status" value="1"/>
</dbReference>
<dbReference type="PRINTS" id="PR01407">
    <property type="entry name" value="BUTYPHLNCDUF"/>
</dbReference>
<dbReference type="Pfam" id="PF00643">
    <property type="entry name" value="zf-B_box"/>
    <property type="match status" value="1"/>
</dbReference>
<keyword evidence="13" id="KW-1185">Reference proteome</keyword>
<dbReference type="GO" id="GO:0016567">
    <property type="term" value="P:protein ubiquitination"/>
    <property type="evidence" value="ECO:0007669"/>
    <property type="project" value="InterPro"/>
</dbReference>
<organism evidence="12 13">
    <name type="scientific">Podarcis lilfordi</name>
    <name type="common">Lilford's wall lizard</name>
    <dbReference type="NCBI Taxonomy" id="74358"/>
    <lineage>
        <taxon>Eukaryota</taxon>
        <taxon>Metazoa</taxon>
        <taxon>Chordata</taxon>
        <taxon>Craniata</taxon>
        <taxon>Vertebrata</taxon>
        <taxon>Euteleostomi</taxon>
        <taxon>Lepidosauria</taxon>
        <taxon>Squamata</taxon>
        <taxon>Bifurcata</taxon>
        <taxon>Unidentata</taxon>
        <taxon>Episquamata</taxon>
        <taxon>Laterata</taxon>
        <taxon>Lacertibaenia</taxon>
        <taxon>Lacertidae</taxon>
        <taxon>Podarcis</taxon>
    </lineage>
</organism>
<dbReference type="InterPro" id="IPR006574">
    <property type="entry name" value="PRY"/>
</dbReference>
<evidence type="ECO:0000313" key="13">
    <source>
        <dbReference type="Proteomes" id="UP001178461"/>
    </source>
</evidence>
<evidence type="ECO:0000256" key="7">
    <source>
        <dbReference type="PROSITE-ProRule" id="PRU00024"/>
    </source>
</evidence>
<dbReference type="Pfam" id="PF15227">
    <property type="entry name" value="zf-C3HC4_4"/>
    <property type="match status" value="1"/>
</dbReference>
<evidence type="ECO:0000256" key="4">
    <source>
        <dbReference type="ARBA" id="ARBA00022771"/>
    </source>
</evidence>
<dbReference type="InterPro" id="IPR001841">
    <property type="entry name" value="Znf_RING"/>
</dbReference>
<dbReference type="SMART" id="SM00449">
    <property type="entry name" value="SPRY"/>
    <property type="match status" value="1"/>
</dbReference>
<dbReference type="InterPro" id="IPR001870">
    <property type="entry name" value="B30.2/SPRY"/>
</dbReference>